<dbReference type="Gene3D" id="1.20.1070.10">
    <property type="entry name" value="Rhodopsin 7-helix transmembrane proteins"/>
    <property type="match status" value="1"/>
</dbReference>
<protein>
    <recommendedName>
        <fullName evidence="2">Beta-2 adrenergic receptor</fullName>
    </recommendedName>
    <alternativeName>
        <fullName evidence="13">Beta-2 adrenoreceptor</fullName>
    </alternativeName>
</protein>
<dbReference type="EMBL" id="CM015733">
    <property type="protein sequence ID" value="KAF3705672.1"/>
    <property type="molecule type" value="Genomic_DNA"/>
</dbReference>
<feature type="transmembrane region" description="Helical" evidence="15">
    <location>
        <begin position="213"/>
        <end position="234"/>
    </location>
</feature>
<comment type="similarity">
    <text evidence="14">Belongs to the G-protein coupled receptor 1 family.</text>
</comment>
<feature type="transmembrane region" description="Helical" evidence="15">
    <location>
        <begin position="47"/>
        <end position="73"/>
    </location>
</feature>
<keyword evidence="6 14" id="KW-0297">G-protein coupled receptor</keyword>
<keyword evidence="11 14" id="KW-0807">Transducer</keyword>
<feature type="domain" description="G-protein coupled receptors family 1 profile" evidence="16">
    <location>
        <begin position="64"/>
        <end position="390"/>
    </location>
</feature>
<dbReference type="PANTHER" id="PTHR24248">
    <property type="entry name" value="ADRENERGIC RECEPTOR-RELATED G-PROTEIN COUPLED RECEPTOR"/>
    <property type="match status" value="1"/>
</dbReference>
<feature type="transmembrane region" description="Helical" evidence="15">
    <location>
        <begin position="122"/>
        <end position="143"/>
    </location>
</feature>
<evidence type="ECO:0000256" key="15">
    <source>
        <dbReference type="SAM" id="Phobius"/>
    </source>
</evidence>
<keyword evidence="18" id="KW-1185">Reference proteome</keyword>
<dbReference type="GO" id="GO:0071880">
    <property type="term" value="P:adenylate cyclase-activating adrenergic receptor signaling pathway"/>
    <property type="evidence" value="ECO:0007669"/>
    <property type="project" value="TreeGrafter"/>
</dbReference>
<evidence type="ECO:0000256" key="11">
    <source>
        <dbReference type="ARBA" id="ARBA00023224"/>
    </source>
</evidence>
<dbReference type="GO" id="GO:0043410">
    <property type="term" value="P:positive regulation of MAPK cascade"/>
    <property type="evidence" value="ECO:0007669"/>
    <property type="project" value="TreeGrafter"/>
</dbReference>
<dbReference type="Proteomes" id="UP000503349">
    <property type="component" value="Chromosome 22"/>
</dbReference>
<keyword evidence="3" id="KW-1003">Cell membrane</keyword>
<evidence type="ECO:0000256" key="4">
    <source>
        <dbReference type="ARBA" id="ARBA00022692"/>
    </source>
</evidence>
<evidence type="ECO:0000256" key="10">
    <source>
        <dbReference type="ARBA" id="ARBA00023170"/>
    </source>
</evidence>
<dbReference type="InterPro" id="IPR000276">
    <property type="entry name" value="GPCR_Rhodpsn"/>
</dbReference>
<evidence type="ECO:0000259" key="16">
    <source>
        <dbReference type="PROSITE" id="PS50262"/>
    </source>
</evidence>
<evidence type="ECO:0000256" key="5">
    <source>
        <dbReference type="ARBA" id="ARBA00022989"/>
    </source>
</evidence>
<feature type="transmembrane region" description="Helical" evidence="15">
    <location>
        <begin position="164"/>
        <end position="185"/>
    </location>
</feature>
<dbReference type="GO" id="GO:0004941">
    <property type="term" value="F:beta2-adrenergic receptor activity"/>
    <property type="evidence" value="ECO:0007669"/>
    <property type="project" value="TreeGrafter"/>
</dbReference>
<keyword evidence="9" id="KW-1015">Disulfide bond</keyword>
<dbReference type="PROSITE" id="PS00237">
    <property type="entry name" value="G_PROTEIN_RECEP_F1_1"/>
    <property type="match status" value="1"/>
</dbReference>
<gene>
    <name evidence="17" type="ORF">EXN66_Car021363</name>
</gene>
<feature type="transmembrane region" description="Helical" evidence="15">
    <location>
        <begin position="335"/>
        <end position="363"/>
    </location>
</feature>
<keyword evidence="7 15" id="KW-0472">Membrane</keyword>
<comment type="subcellular location">
    <subcellularLocation>
        <location evidence="1">Cell membrane</location>
        <topology evidence="1">Multi-pass membrane protein</topology>
    </subcellularLocation>
</comment>
<evidence type="ECO:0000256" key="1">
    <source>
        <dbReference type="ARBA" id="ARBA00004651"/>
    </source>
</evidence>
<dbReference type="GO" id="GO:0051380">
    <property type="term" value="F:norepinephrine binding"/>
    <property type="evidence" value="ECO:0007669"/>
    <property type="project" value="TreeGrafter"/>
</dbReference>
<dbReference type="Pfam" id="PF00001">
    <property type="entry name" value="7tm_1"/>
    <property type="match status" value="1"/>
</dbReference>
<dbReference type="SUPFAM" id="SSF81321">
    <property type="entry name" value="Family A G protein-coupled receptor-like"/>
    <property type="match status" value="1"/>
</dbReference>
<reference evidence="18" key="2">
    <citation type="submission" date="2019-02" db="EMBL/GenBank/DDBJ databases">
        <title>Opniocepnalus argus Var Kimnra genome.</title>
        <authorList>
            <person name="Zhou C."/>
            <person name="Xiao S."/>
        </authorList>
    </citation>
    <scope>NUCLEOTIDE SEQUENCE [LARGE SCALE GENOMIC DNA]</scope>
</reference>
<evidence type="ECO:0000313" key="17">
    <source>
        <dbReference type="EMBL" id="KAF3705672.1"/>
    </source>
</evidence>
<name>A0A6G1QSU8_CHAAH</name>
<evidence type="ECO:0000256" key="3">
    <source>
        <dbReference type="ARBA" id="ARBA00022475"/>
    </source>
</evidence>
<dbReference type="GO" id="GO:0002025">
    <property type="term" value="P:norepinephrine-epinephrine-mediated vasodilation involved in regulation of systemic arterial blood pressure"/>
    <property type="evidence" value="ECO:0007669"/>
    <property type="project" value="TreeGrafter"/>
</dbReference>
<evidence type="ECO:0000256" key="2">
    <source>
        <dbReference type="ARBA" id="ARBA00022188"/>
    </source>
</evidence>
<dbReference type="PANTHER" id="PTHR24248:SF21">
    <property type="entry name" value="BETA-2 ADRENERGIC RECEPTOR"/>
    <property type="match status" value="1"/>
</dbReference>
<dbReference type="PRINTS" id="PR01103">
    <property type="entry name" value="ADRENERGICR"/>
</dbReference>
<evidence type="ECO:0000256" key="12">
    <source>
        <dbReference type="ARBA" id="ARBA00023288"/>
    </source>
</evidence>
<feature type="transmembrane region" description="Helical" evidence="15">
    <location>
        <begin position="85"/>
        <end position="110"/>
    </location>
</feature>
<evidence type="ECO:0000256" key="7">
    <source>
        <dbReference type="ARBA" id="ARBA00023136"/>
    </source>
</evidence>
<sequence>MTLFPFENENFVKIMEFSTVPTLANQSQNTNSSELSASSSEYSHPELILMGVAMAILVLAIVFGNVLVITAILRFQRLQTITSLFIASLAIADLIMGVVVVPFGSSYILLDGWQFGKFMCEFWTATDVMCVTASIETLCVIALDRYLAITSPLRYPVLLTRARAFVVVLGVWAVASLISFLPIHLKLWVAHNEEAQQCFANDTCCDFNTNIEYAVSSSIVSFYLPLGVMIFLYARVFQEAQKQLEKIRGQERYFYNLHCIGQLAYPDDSPAMNKLRTGTEVREQAGEDRLNMQKIGSIDKSKEEKGGDHRARAEKGGGKYFATKRLKFSLKEQKAVRTLGIIMGTFTLCWLPFFILNILMAFLNLGDIKMHFKVLNWLGYCNSAFNPLIYSRSPDFRHAFQEILCLRTKGGSQERRRGWGWCRERDSYSNSPGKMNGNPDLNDMLGVQKKSRWKGSLDIPDSSLTLASPNSCFEQVLDLAPGSLIPNQAEGSANGSCKGKLASIA</sequence>
<keyword evidence="5 15" id="KW-1133">Transmembrane helix</keyword>
<proteinExistence type="inferred from homology"/>
<evidence type="ECO:0000313" key="18">
    <source>
        <dbReference type="Proteomes" id="UP000503349"/>
    </source>
</evidence>
<dbReference type="PROSITE" id="PS50262">
    <property type="entry name" value="G_PROTEIN_RECEP_F1_2"/>
    <property type="match status" value="1"/>
</dbReference>
<evidence type="ECO:0000256" key="9">
    <source>
        <dbReference type="ARBA" id="ARBA00023157"/>
    </source>
</evidence>
<dbReference type="InterPro" id="IPR002233">
    <property type="entry name" value="ADR_fam"/>
</dbReference>
<reference evidence="17 18" key="1">
    <citation type="submission" date="2019-02" db="EMBL/GenBank/DDBJ databases">
        <title>Opniocepnalus argus genome.</title>
        <authorList>
            <person name="Zhou C."/>
            <person name="Xiao S."/>
        </authorList>
    </citation>
    <scope>NUCLEOTIDE SEQUENCE [LARGE SCALE GENOMIC DNA]</scope>
    <source>
        <strain evidence="17">OARG1902GOOAL</strain>
        <tissue evidence="17">Muscle</tissue>
    </source>
</reference>
<evidence type="ECO:0000256" key="6">
    <source>
        <dbReference type="ARBA" id="ARBA00023040"/>
    </source>
</evidence>
<keyword evidence="8" id="KW-0564">Palmitate</keyword>
<dbReference type="PRINTS" id="PR00237">
    <property type="entry name" value="GPCRRHODOPSN"/>
</dbReference>
<evidence type="ECO:0000256" key="8">
    <source>
        <dbReference type="ARBA" id="ARBA00023139"/>
    </source>
</evidence>
<dbReference type="InterPro" id="IPR017452">
    <property type="entry name" value="GPCR_Rhodpsn_7TM"/>
</dbReference>
<dbReference type="SMART" id="SM01381">
    <property type="entry name" value="7TM_GPCR_Srsx"/>
    <property type="match status" value="1"/>
</dbReference>
<organism evidence="17 18">
    <name type="scientific">Channa argus</name>
    <name type="common">Northern snakehead</name>
    <name type="synonym">Ophicephalus argus</name>
    <dbReference type="NCBI Taxonomy" id="215402"/>
    <lineage>
        <taxon>Eukaryota</taxon>
        <taxon>Metazoa</taxon>
        <taxon>Chordata</taxon>
        <taxon>Craniata</taxon>
        <taxon>Vertebrata</taxon>
        <taxon>Euteleostomi</taxon>
        <taxon>Actinopterygii</taxon>
        <taxon>Neopterygii</taxon>
        <taxon>Teleostei</taxon>
        <taxon>Neoteleostei</taxon>
        <taxon>Acanthomorphata</taxon>
        <taxon>Anabantaria</taxon>
        <taxon>Anabantiformes</taxon>
        <taxon>Channoidei</taxon>
        <taxon>Channidae</taxon>
        <taxon>Channa</taxon>
    </lineage>
</organism>
<evidence type="ECO:0000256" key="13">
    <source>
        <dbReference type="ARBA" id="ARBA00030379"/>
    </source>
</evidence>
<dbReference type="AlphaFoldDB" id="A0A6G1QSU8"/>
<dbReference type="GO" id="GO:0005886">
    <property type="term" value="C:plasma membrane"/>
    <property type="evidence" value="ECO:0007669"/>
    <property type="project" value="UniProtKB-SubCell"/>
</dbReference>
<keyword evidence="4 14" id="KW-0812">Transmembrane</keyword>
<keyword evidence="10 14" id="KW-0675">Receptor</keyword>
<keyword evidence="12" id="KW-0449">Lipoprotein</keyword>
<accession>A0A6G1QSU8</accession>
<evidence type="ECO:0000256" key="14">
    <source>
        <dbReference type="RuleBase" id="RU000688"/>
    </source>
</evidence>